<protein>
    <submittedName>
        <fullName evidence="1">Uncharacterized protein</fullName>
    </submittedName>
</protein>
<name>A0A4C1ZGY3_EUMVA</name>
<accession>A0A4C1ZGY3</accession>
<reference evidence="1 2" key="1">
    <citation type="journal article" date="2019" name="Commun. Biol.">
        <title>The bagworm genome reveals a unique fibroin gene that provides high tensile strength.</title>
        <authorList>
            <person name="Kono N."/>
            <person name="Nakamura H."/>
            <person name="Ohtoshi R."/>
            <person name="Tomita M."/>
            <person name="Numata K."/>
            <person name="Arakawa K."/>
        </authorList>
    </citation>
    <scope>NUCLEOTIDE SEQUENCE [LARGE SCALE GENOMIC DNA]</scope>
</reference>
<proteinExistence type="predicted"/>
<dbReference type="EMBL" id="BGZK01001793">
    <property type="protein sequence ID" value="GBP86403.1"/>
    <property type="molecule type" value="Genomic_DNA"/>
</dbReference>
<sequence length="103" mass="11466">MFSSSVVPHGRAGRLRAAAEWTIARLYQIKCARRLRSGFGSEGVRFDPDYSWINQRVFNSSQLKPHVPCFREHVQSSGADVVVSPLTTVFNGSAFRVGPAWKA</sequence>
<evidence type="ECO:0000313" key="2">
    <source>
        <dbReference type="Proteomes" id="UP000299102"/>
    </source>
</evidence>
<gene>
    <name evidence="1" type="ORF">EVAR_62836_1</name>
</gene>
<organism evidence="1 2">
    <name type="scientific">Eumeta variegata</name>
    <name type="common">Bagworm moth</name>
    <name type="synonym">Eumeta japonica</name>
    <dbReference type="NCBI Taxonomy" id="151549"/>
    <lineage>
        <taxon>Eukaryota</taxon>
        <taxon>Metazoa</taxon>
        <taxon>Ecdysozoa</taxon>
        <taxon>Arthropoda</taxon>
        <taxon>Hexapoda</taxon>
        <taxon>Insecta</taxon>
        <taxon>Pterygota</taxon>
        <taxon>Neoptera</taxon>
        <taxon>Endopterygota</taxon>
        <taxon>Lepidoptera</taxon>
        <taxon>Glossata</taxon>
        <taxon>Ditrysia</taxon>
        <taxon>Tineoidea</taxon>
        <taxon>Psychidae</taxon>
        <taxon>Oiketicinae</taxon>
        <taxon>Eumeta</taxon>
    </lineage>
</organism>
<dbReference type="AlphaFoldDB" id="A0A4C1ZGY3"/>
<keyword evidence="2" id="KW-1185">Reference proteome</keyword>
<comment type="caution">
    <text evidence="1">The sequence shown here is derived from an EMBL/GenBank/DDBJ whole genome shotgun (WGS) entry which is preliminary data.</text>
</comment>
<evidence type="ECO:0000313" key="1">
    <source>
        <dbReference type="EMBL" id="GBP86403.1"/>
    </source>
</evidence>
<dbReference type="Proteomes" id="UP000299102">
    <property type="component" value="Unassembled WGS sequence"/>
</dbReference>